<keyword evidence="9" id="KW-1185">Reference proteome</keyword>
<dbReference type="STRING" id="53501.SAMN04488043_10569"/>
<dbReference type="EC" id="4.1.2.14" evidence="5"/>
<evidence type="ECO:0000256" key="2">
    <source>
        <dbReference type="ARBA" id="ARBA00004736"/>
    </source>
</evidence>
<dbReference type="NCBIfam" id="NF004325">
    <property type="entry name" value="PRK05718.1"/>
    <property type="match status" value="1"/>
</dbReference>
<dbReference type="PANTHER" id="PTHR30246">
    <property type="entry name" value="2-KETO-3-DEOXY-6-PHOSPHOGLUCONATE ALDOLASE"/>
    <property type="match status" value="1"/>
</dbReference>
<dbReference type="PANTHER" id="PTHR30246:SF1">
    <property type="entry name" value="2-DEHYDRO-3-DEOXY-6-PHOSPHOGALACTONATE ALDOLASE-RELATED"/>
    <property type="match status" value="1"/>
</dbReference>
<dbReference type="InterPro" id="IPR031337">
    <property type="entry name" value="KDPG/KHG_AS_1"/>
</dbReference>
<evidence type="ECO:0000256" key="6">
    <source>
        <dbReference type="ARBA" id="ARBA00023239"/>
    </source>
</evidence>
<evidence type="ECO:0000256" key="4">
    <source>
        <dbReference type="ARBA" id="ARBA00011233"/>
    </source>
</evidence>
<dbReference type="Proteomes" id="UP000051587">
    <property type="component" value="Unassembled WGS sequence"/>
</dbReference>
<dbReference type="OrthoDB" id="9805177at2"/>
<evidence type="ECO:0000256" key="5">
    <source>
        <dbReference type="ARBA" id="ARBA00013063"/>
    </source>
</evidence>
<reference evidence="8 9" key="1">
    <citation type="submission" date="2015-09" db="EMBL/GenBank/DDBJ databases">
        <authorList>
            <consortium name="Swine Surveillance"/>
        </authorList>
    </citation>
    <scope>NUCLEOTIDE SEQUENCE [LARGE SCALE GENOMIC DNA]</scope>
    <source>
        <strain evidence="8 9">CECT 4357</strain>
    </source>
</reference>
<dbReference type="NCBIfam" id="TIGR01182">
    <property type="entry name" value="eda"/>
    <property type="match status" value="1"/>
</dbReference>
<comment type="catalytic activity">
    <reaction evidence="1">
        <text>2-dehydro-3-deoxy-6-phospho-D-gluconate = D-glyceraldehyde 3-phosphate + pyruvate</text>
        <dbReference type="Rhea" id="RHEA:17089"/>
        <dbReference type="ChEBI" id="CHEBI:15361"/>
        <dbReference type="ChEBI" id="CHEBI:57569"/>
        <dbReference type="ChEBI" id="CHEBI:59776"/>
        <dbReference type="EC" id="4.1.2.14"/>
    </reaction>
</comment>
<keyword evidence="7" id="KW-0119">Carbohydrate metabolism</keyword>
<comment type="pathway">
    <text evidence="2">Carbohydrate acid metabolism; 2-dehydro-3-deoxy-D-gluconate degradation; D-glyceraldehyde 3-phosphate and pyruvate from 2-dehydro-3-deoxy-D-gluconate: step 2/2.</text>
</comment>
<accession>A0A0P1FF84</accession>
<comment type="similarity">
    <text evidence="3">Belongs to the KHG/KDPG aldolase family.</text>
</comment>
<dbReference type="EMBL" id="CYSA01000025">
    <property type="protein sequence ID" value="CUH66637.1"/>
    <property type="molecule type" value="Genomic_DNA"/>
</dbReference>
<evidence type="ECO:0000313" key="8">
    <source>
        <dbReference type="EMBL" id="CUH66637.1"/>
    </source>
</evidence>
<dbReference type="Pfam" id="PF01081">
    <property type="entry name" value="Aldolase"/>
    <property type="match status" value="1"/>
</dbReference>
<name>A0A0P1FF84_THAGE</name>
<gene>
    <name evidence="8" type="primary">eda</name>
    <name evidence="8" type="ORF">TG4357_02533</name>
</gene>
<dbReference type="InterPro" id="IPR013785">
    <property type="entry name" value="Aldolase_TIM"/>
</dbReference>
<comment type="subunit">
    <text evidence="4">Homotrimer.</text>
</comment>
<organism evidence="8 9">
    <name type="scientific">Thalassovita gelatinovora</name>
    <name type="common">Thalassobius gelatinovorus</name>
    <dbReference type="NCBI Taxonomy" id="53501"/>
    <lineage>
        <taxon>Bacteria</taxon>
        <taxon>Pseudomonadati</taxon>
        <taxon>Pseudomonadota</taxon>
        <taxon>Alphaproteobacteria</taxon>
        <taxon>Rhodobacterales</taxon>
        <taxon>Roseobacteraceae</taxon>
        <taxon>Thalassovita</taxon>
    </lineage>
</organism>
<dbReference type="Gene3D" id="3.20.20.70">
    <property type="entry name" value="Aldolase class I"/>
    <property type="match status" value="1"/>
</dbReference>
<dbReference type="CDD" id="cd00452">
    <property type="entry name" value="KDPG_aldolase"/>
    <property type="match status" value="1"/>
</dbReference>
<evidence type="ECO:0000313" key="9">
    <source>
        <dbReference type="Proteomes" id="UP000051587"/>
    </source>
</evidence>
<dbReference type="SUPFAM" id="SSF51569">
    <property type="entry name" value="Aldolase"/>
    <property type="match status" value="1"/>
</dbReference>
<dbReference type="GO" id="GO:0008675">
    <property type="term" value="F:2-dehydro-3-deoxy-phosphogluconate aldolase activity"/>
    <property type="evidence" value="ECO:0007669"/>
    <property type="project" value="UniProtKB-EC"/>
</dbReference>
<evidence type="ECO:0000256" key="3">
    <source>
        <dbReference type="ARBA" id="ARBA00006906"/>
    </source>
</evidence>
<dbReference type="RefSeq" id="WP_058263259.1">
    <property type="nucleotide sequence ID" value="NZ_CP051181.1"/>
</dbReference>
<proteinExistence type="inferred from homology"/>
<evidence type="ECO:0000256" key="1">
    <source>
        <dbReference type="ARBA" id="ARBA00000654"/>
    </source>
</evidence>
<keyword evidence="6" id="KW-0456">Lyase</keyword>
<dbReference type="InterPro" id="IPR000887">
    <property type="entry name" value="Aldlse_KDPG_KHG"/>
</dbReference>
<dbReference type="PROSITE" id="PS00159">
    <property type="entry name" value="ALDOLASE_KDPG_KHG_1"/>
    <property type="match status" value="1"/>
</dbReference>
<protein>
    <recommendedName>
        <fullName evidence="5">2-dehydro-3-deoxy-phosphogluconate aldolase</fullName>
        <ecNumber evidence="5">4.1.2.14</ecNumber>
    </recommendedName>
</protein>
<evidence type="ECO:0000256" key="7">
    <source>
        <dbReference type="ARBA" id="ARBA00023277"/>
    </source>
</evidence>
<sequence>MTPQDASSFTESLCHRAPVIPVLVVDDLDTAQPLAAALVSGGLTVLEVTLRTPVALSVIREMSQVTGGIVGAGTVLTPEDAENAKAAGAEFAVSPGATDRLLSACEDIGLPILPGAATATEAMMLLERGYSTQKFFPAEASGGAAMLKALASPLPQILFCPTGGIGHDNAHDYLALPNVACVGGSWVAPKDLVQAGKWAGITDLAAAASQLR</sequence>
<dbReference type="AlphaFoldDB" id="A0A0P1FF84"/>